<keyword evidence="4" id="KW-0067">ATP-binding</keyword>
<dbReference type="SMART" id="SM00382">
    <property type="entry name" value="AAA"/>
    <property type="match status" value="1"/>
</dbReference>
<feature type="domain" description="ABC transmembrane type-1" evidence="9">
    <location>
        <begin position="20"/>
        <end position="302"/>
    </location>
</feature>
<dbReference type="EMBL" id="PVNS01000004">
    <property type="protein sequence ID" value="PRO66380.1"/>
    <property type="molecule type" value="Genomic_DNA"/>
</dbReference>
<dbReference type="GO" id="GO:0016887">
    <property type="term" value="F:ATP hydrolysis activity"/>
    <property type="evidence" value="ECO:0007669"/>
    <property type="project" value="InterPro"/>
</dbReference>
<dbReference type="RefSeq" id="WP_105958569.1">
    <property type="nucleotide sequence ID" value="NZ_PVNS01000004.1"/>
</dbReference>
<proteinExistence type="predicted"/>
<dbReference type="GO" id="GO:0042883">
    <property type="term" value="P:cysteine transport"/>
    <property type="evidence" value="ECO:0007669"/>
    <property type="project" value="InterPro"/>
</dbReference>
<dbReference type="PROSITE" id="PS00211">
    <property type="entry name" value="ABC_TRANSPORTER_1"/>
    <property type="match status" value="1"/>
</dbReference>
<dbReference type="Gene3D" id="1.20.1560.10">
    <property type="entry name" value="ABC transporter type 1, transmembrane domain"/>
    <property type="match status" value="1"/>
</dbReference>
<dbReference type="InterPro" id="IPR036640">
    <property type="entry name" value="ABC1_TM_sf"/>
</dbReference>
<evidence type="ECO:0000256" key="2">
    <source>
        <dbReference type="ARBA" id="ARBA00022692"/>
    </source>
</evidence>
<dbReference type="InterPro" id="IPR003439">
    <property type="entry name" value="ABC_transporter-like_ATP-bd"/>
</dbReference>
<dbReference type="SUPFAM" id="SSF52540">
    <property type="entry name" value="P-loop containing nucleoside triphosphate hydrolases"/>
    <property type="match status" value="1"/>
</dbReference>
<sequence length="571" mass="63495">MTAKERLKMLSKEDKRSRQLLMLISSLIGLTTIAQAYFIVSVADQIFLGGAALREAVPALSGVLVSLLVRAVLQYVNNLTGERLALKMKKRFRRELVRSFKHHPMDGDNTRTGGKISLLLDAVDEMDAYFSHYYVVMMQSSLVPLFLLGAIFYANWISGLILLVTAPFVPIVMAVIGRSTQRRSEEQMEKLNRFSSTFLDIVQGLTTLKLFGRSKQQQAAVERDSLRYRDATMDVLKIAFLSALMMEFISMLSISLVALEVGLRLVLFDQLTFATAFFVLILAPEFYASLKEMGGAFHAGRGSMAAAERVFEEIDKEEPESWGTRPLPERFTMSFKNWHYTYEDGRFQLGPVDLHCPEGSDTALIGPSGSGKSTLLHAAAGLLKTDGIYVNEEPLRTYREEDWYRALAYVTQHPYIFAGTLRENILLGLKEAGEADVEEAVEKAGLKETAESLPDGLDTVVGEGGRGLSGGEKQRVALARAFLKKPAVILYDEPTTGLDIRTERILKESMEELGRRAVVITSAHRLHTVRSADQIVLLRGGSVESTGTHESLRDTDPVYQEMLHVQQGGRA</sequence>
<comment type="subcellular location">
    <subcellularLocation>
        <location evidence="1">Cell membrane</location>
        <topology evidence="1">Multi-pass membrane protein</topology>
    </subcellularLocation>
</comment>
<dbReference type="Gene3D" id="3.40.50.300">
    <property type="entry name" value="P-loop containing nucleotide triphosphate hydrolases"/>
    <property type="match status" value="1"/>
</dbReference>
<feature type="transmembrane region" description="Helical" evidence="7">
    <location>
        <begin position="133"/>
        <end position="154"/>
    </location>
</feature>
<dbReference type="InterPro" id="IPR039421">
    <property type="entry name" value="Type_1_exporter"/>
</dbReference>
<keyword evidence="3" id="KW-0547">Nucleotide-binding</keyword>
<dbReference type="InterPro" id="IPR017871">
    <property type="entry name" value="ABC_transporter-like_CS"/>
</dbReference>
<dbReference type="InterPro" id="IPR011527">
    <property type="entry name" value="ABC1_TM_dom"/>
</dbReference>
<name>A0A2P6MJE0_ALKUR</name>
<keyword evidence="11" id="KW-1185">Reference proteome</keyword>
<dbReference type="OrthoDB" id="9806127at2"/>
<dbReference type="NCBIfam" id="TIGR02857">
    <property type="entry name" value="CydD"/>
    <property type="match status" value="1"/>
</dbReference>
<dbReference type="Pfam" id="PF00664">
    <property type="entry name" value="ABC_membrane"/>
    <property type="match status" value="1"/>
</dbReference>
<dbReference type="InterPro" id="IPR027417">
    <property type="entry name" value="P-loop_NTPase"/>
</dbReference>
<dbReference type="InterPro" id="IPR003593">
    <property type="entry name" value="AAA+_ATPase"/>
</dbReference>
<dbReference type="PANTHER" id="PTHR24221">
    <property type="entry name" value="ATP-BINDING CASSETTE SUB-FAMILY B"/>
    <property type="match status" value="1"/>
</dbReference>
<dbReference type="PANTHER" id="PTHR24221:SF590">
    <property type="entry name" value="COMPONENT LINKED WITH THE ASSEMBLY OF CYTOCHROME' TRANSPORT TRANSMEMBRANE ATP-BINDING PROTEIN ABC TRANSPORTER CYDD-RELATED"/>
    <property type="match status" value="1"/>
</dbReference>
<evidence type="ECO:0000256" key="5">
    <source>
        <dbReference type="ARBA" id="ARBA00022989"/>
    </source>
</evidence>
<dbReference type="PROSITE" id="PS50893">
    <property type="entry name" value="ABC_TRANSPORTER_2"/>
    <property type="match status" value="1"/>
</dbReference>
<dbReference type="PROSITE" id="PS50929">
    <property type="entry name" value="ABC_TM1F"/>
    <property type="match status" value="1"/>
</dbReference>
<evidence type="ECO:0000259" key="8">
    <source>
        <dbReference type="PROSITE" id="PS50893"/>
    </source>
</evidence>
<organism evidence="10 11">
    <name type="scientific">Alkalicoccus urumqiensis</name>
    <name type="common">Bacillus urumqiensis</name>
    <dbReference type="NCBI Taxonomy" id="1548213"/>
    <lineage>
        <taxon>Bacteria</taxon>
        <taxon>Bacillati</taxon>
        <taxon>Bacillota</taxon>
        <taxon>Bacilli</taxon>
        <taxon>Bacillales</taxon>
        <taxon>Bacillaceae</taxon>
        <taxon>Alkalicoccus</taxon>
    </lineage>
</organism>
<keyword evidence="5 7" id="KW-1133">Transmembrane helix</keyword>
<feature type="transmembrane region" description="Helical" evidence="7">
    <location>
        <begin position="160"/>
        <end position="180"/>
    </location>
</feature>
<evidence type="ECO:0000259" key="9">
    <source>
        <dbReference type="PROSITE" id="PS50929"/>
    </source>
</evidence>
<comment type="caution">
    <text evidence="10">The sequence shown here is derived from an EMBL/GenBank/DDBJ whole genome shotgun (WGS) entry which is preliminary data.</text>
</comment>
<evidence type="ECO:0000256" key="4">
    <source>
        <dbReference type="ARBA" id="ARBA00022840"/>
    </source>
</evidence>
<dbReference type="GO" id="GO:0005524">
    <property type="term" value="F:ATP binding"/>
    <property type="evidence" value="ECO:0007669"/>
    <property type="project" value="UniProtKB-KW"/>
</dbReference>
<evidence type="ECO:0000256" key="6">
    <source>
        <dbReference type="ARBA" id="ARBA00023136"/>
    </source>
</evidence>
<feature type="transmembrane region" description="Helical" evidence="7">
    <location>
        <begin position="235"/>
        <end position="259"/>
    </location>
</feature>
<keyword evidence="2 7" id="KW-0812">Transmembrane</keyword>
<evidence type="ECO:0000313" key="10">
    <source>
        <dbReference type="EMBL" id="PRO66380.1"/>
    </source>
</evidence>
<gene>
    <name evidence="10" type="primary">cydD</name>
    <name evidence="10" type="ORF">C6I21_05575</name>
</gene>
<evidence type="ECO:0000256" key="7">
    <source>
        <dbReference type="SAM" id="Phobius"/>
    </source>
</evidence>
<reference evidence="10 11" key="1">
    <citation type="submission" date="2018-03" db="EMBL/GenBank/DDBJ databases">
        <title>Bacillus urumqiensis sp. nov., a moderately haloalkaliphilic bacterium isolated from a salt lake.</title>
        <authorList>
            <person name="Zhao B."/>
            <person name="Liao Z."/>
        </authorList>
    </citation>
    <scope>NUCLEOTIDE SEQUENCE [LARGE SCALE GENOMIC DNA]</scope>
    <source>
        <strain evidence="10 11">BZ-SZ-XJ18</strain>
    </source>
</reference>
<dbReference type="InterPro" id="IPR014216">
    <property type="entry name" value="ABC_transptr_CydD"/>
</dbReference>
<evidence type="ECO:0000256" key="3">
    <source>
        <dbReference type="ARBA" id="ARBA00022741"/>
    </source>
</evidence>
<feature type="domain" description="ABC transporter" evidence="8">
    <location>
        <begin position="333"/>
        <end position="565"/>
    </location>
</feature>
<dbReference type="GO" id="GO:0005886">
    <property type="term" value="C:plasma membrane"/>
    <property type="evidence" value="ECO:0007669"/>
    <property type="project" value="UniProtKB-SubCell"/>
</dbReference>
<feature type="transmembrane region" description="Helical" evidence="7">
    <location>
        <begin position="60"/>
        <end position="80"/>
    </location>
</feature>
<dbReference type="AlphaFoldDB" id="A0A2P6MJE0"/>
<dbReference type="Pfam" id="PF00005">
    <property type="entry name" value="ABC_tran"/>
    <property type="match status" value="1"/>
</dbReference>
<protein>
    <submittedName>
        <fullName evidence="10">Thiol reductant ABC exporter subunit CydD</fullName>
    </submittedName>
</protein>
<keyword evidence="6 7" id="KW-0472">Membrane</keyword>
<dbReference type="CDD" id="cd18584">
    <property type="entry name" value="ABC_6TM_AarD_CydD"/>
    <property type="match status" value="1"/>
</dbReference>
<dbReference type="SUPFAM" id="SSF90123">
    <property type="entry name" value="ABC transporter transmembrane region"/>
    <property type="match status" value="1"/>
</dbReference>
<evidence type="ECO:0000313" key="11">
    <source>
        <dbReference type="Proteomes" id="UP000243650"/>
    </source>
</evidence>
<feature type="transmembrane region" description="Helical" evidence="7">
    <location>
        <begin position="20"/>
        <end position="40"/>
    </location>
</feature>
<dbReference type="GO" id="GO:0140359">
    <property type="term" value="F:ABC-type transporter activity"/>
    <property type="evidence" value="ECO:0007669"/>
    <property type="project" value="InterPro"/>
</dbReference>
<dbReference type="Proteomes" id="UP000243650">
    <property type="component" value="Unassembled WGS sequence"/>
</dbReference>
<evidence type="ECO:0000256" key="1">
    <source>
        <dbReference type="ARBA" id="ARBA00004651"/>
    </source>
</evidence>
<accession>A0A2P6MJE0</accession>